<accession>A0ABR7M500</accession>
<dbReference type="SUPFAM" id="SSF55347">
    <property type="entry name" value="Glyceraldehyde-3-phosphate dehydrogenase-like, C-terminal domain"/>
    <property type="match status" value="1"/>
</dbReference>
<feature type="domain" description="Gfo/Idh/MocA-like oxidoreductase N-terminal" evidence="2">
    <location>
        <begin position="54"/>
        <end position="173"/>
    </location>
</feature>
<dbReference type="InterPro" id="IPR000683">
    <property type="entry name" value="Gfo/Idh/MocA-like_OxRdtase_N"/>
</dbReference>
<keyword evidence="1" id="KW-0732">Signal</keyword>
<feature type="signal peptide" evidence="1">
    <location>
        <begin position="1"/>
        <end position="31"/>
    </location>
</feature>
<evidence type="ECO:0000313" key="4">
    <source>
        <dbReference type="Proteomes" id="UP000765802"/>
    </source>
</evidence>
<evidence type="ECO:0000256" key="1">
    <source>
        <dbReference type="SAM" id="SignalP"/>
    </source>
</evidence>
<keyword evidence="4" id="KW-1185">Reference proteome</keyword>
<dbReference type="InterPro" id="IPR036291">
    <property type="entry name" value="NAD(P)-bd_dom_sf"/>
</dbReference>
<dbReference type="RefSeq" id="WP_187255424.1">
    <property type="nucleotide sequence ID" value="NZ_JBHULF010000006.1"/>
</dbReference>
<dbReference type="EMBL" id="MBUA01000001">
    <property type="protein sequence ID" value="MBC6490100.1"/>
    <property type="molecule type" value="Genomic_DNA"/>
</dbReference>
<dbReference type="PANTHER" id="PTHR43818">
    <property type="entry name" value="BCDNA.GH03377"/>
    <property type="match status" value="1"/>
</dbReference>
<dbReference type="PROSITE" id="PS51318">
    <property type="entry name" value="TAT"/>
    <property type="match status" value="1"/>
</dbReference>
<protein>
    <submittedName>
        <fullName evidence="3">Oxidoreductase</fullName>
    </submittedName>
</protein>
<organism evidence="3 4">
    <name type="scientific">Flavihumibacter stibioxidans</name>
    <dbReference type="NCBI Taxonomy" id="1834163"/>
    <lineage>
        <taxon>Bacteria</taxon>
        <taxon>Pseudomonadati</taxon>
        <taxon>Bacteroidota</taxon>
        <taxon>Chitinophagia</taxon>
        <taxon>Chitinophagales</taxon>
        <taxon>Chitinophagaceae</taxon>
        <taxon>Flavihumibacter</taxon>
    </lineage>
</organism>
<sequence length="470" mass="51814">MALKNNSSSRRRFLQSLGGSAMLLASGPLLALSSDDAEERILSYDKKISSNDAIRIGVIGMGIMGYQNIGSALKVPGVEMVAACDLYKGRLERAQELYGRDLFVTQDYREILNRKDIDAVIIATSDNWHARITIDALQAGKAVYCEKPMVHRISEGLPVIAAQKASGKIMQVGSQGVSSIVYAKAAELYRAGEIGKLNMIEASFDRQSALGAWQYTMPLDASPETVSWDRYIAGAAKIPYDAKKFFWWRNYRDYGTGVAGDLFVHLLSAIHVITGSKGPDKIFSSGQLSHWKDGRDVPDVMTAIMEYPQAVEHPPFQLSLRVNFISGGGDTSSIRMIGEEGVMDLRGNSLLIKHSLMAKAPGIGGWDALNTYTKSMQDALMNEYNKKYSAEDRQAPVKADVQYKAPAGYNAHLDHFTNFFEAIRTGKPVVEDAVFGFRAAAPCLSCNDSYFQKKIINWDPVAMKIRKAIH</sequence>
<dbReference type="Proteomes" id="UP000765802">
    <property type="component" value="Unassembled WGS sequence"/>
</dbReference>
<dbReference type="Gene3D" id="3.30.360.10">
    <property type="entry name" value="Dihydrodipicolinate Reductase, domain 2"/>
    <property type="match status" value="1"/>
</dbReference>
<dbReference type="InterPro" id="IPR050463">
    <property type="entry name" value="Gfo/Idh/MocA_oxidrdct_glycsds"/>
</dbReference>
<dbReference type="SUPFAM" id="SSF51735">
    <property type="entry name" value="NAD(P)-binding Rossmann-fold domains"/>
    <property type="match status" value="1"/>
</dbReference>
<dbReference type="Gene3D" id="3.40.50.720">
    <property type="entry name" value="NAD(P)-binding Rossmann-like Domain"/>
    <property type="match status" value="1"/>
</dbReference>
<gene>
    <name evidence="3" type="ORF">BC349_03910</name>
</gene>
<dbReference type="PANTHER" id="PTHR43818:SF5">
    <property type="entry name" value="OXIDOREDUCTASE FAMILY PROTEIN"/>
    <property type="match status" value="1"/>
</dbReference>
<reference evidence="3 4" key="1">
    <citation type="submission" date="2016-07" db="EMBL/GenBank/DDBJ databases">
        <title>Genome analysis of Flavihumibacter stibioxidans YS-17.</title>
        <authorList>
            <person name="Shi K."/>
            <person name="Han Y."/>
            <person name="Wang G."/>
        </authorList>
    </citation>
    <scope>NUCLEOTIDE SEQUENCE [LARGE SCALE GENOMIC DNA]</scope>
    <source>
        <strain evidence="3 4">YS-17</strain>
    </source>
</reference>
<name>A0ABR7M500_9BACT</name>
<feature type="chain" id="PRO_5046895614" evidence="1">
    <location>
        <begin position="32"/>
        <end position="470"/>
    </location>
</feature>
<dbReference type="InterPro" id="IPR006311">
    <property type="entry name" value="TAT_signal"/>
</dbReference>
<comment type="caution">
    <text evidence="3">The sequence shown here is derived from an EMBL/GenBank/DDBJ whole genome shotgun (WGS) entry which is preliminary data.</text>
</comment>
<dbReference type="Pfam" id="PF01408">
    <property type="entry name" value="GFO_IDH_MocA"/>
    <property type="match status" value="1"/>
</dbReference>
<proteinExistence type="predicted"/>
<evidence type="ECO:0000313" key="3">
    <source>
        <dbReference type="EMBL" id="MBC6490100.1"/>
    </source>
</evidence>
<evidence type="ECO:0000259" key="2">
    <source>
        <dbReference type="Pfam" id="PF01408"/>
    </source>
</evidence>